<dbReference type="EnsemblPlants" id="Pp3c9_12700V3.4">
    <property type="protein sequence ID" value="Pp3c9_12700V3.4"/>
    <property type="gene ID" value="Pp3c9_12700"/>
</dbReference>
<dbReference type="InterPro" id="IPR029063">
    <property type="entry name" value="SAM-dependent_MTases_sf"/>
</dbReference>
<protein>
    <submittedName>
        <fullName evidence="1">Uncharacterized protein</fullName>
    </submittedName>
</protein>
<dbReference type="EMBL" id="ABEU02000009">
    <property type="status" value="NOT_ANNOTATED_CDS"/>
    <property type="molecule type" value="Genomic_DNA"/>
</dbReference>
<dbReference type="AlphaFoldDB" id="A0A7I4FVK4"/>
<dbReference type="Gramene" id="Pp3c9_12700V3.4">
    <property type="protein sequence ID" value="Pp3c9_12700V3.4"/>
    <property type="gene ID" value="Pp3c9_12700"/>
</dbReference>
<reference evidence="1 2" key="2">
    <citation type="journal article" date="2018" name="Plant J.">
        <title>The Physcomitrella patens chromosome-scale assembly reveals moss genome structure and evolution.</title>
        <authorList>
            <person name="Lang D."/>
            <person name="Ullrich K.K."/>
            <person name="Murat F."/>
            <person name="Fuchs J."/>
            <person name="Jenkins J."/>
            <person name="Haas F.B."/>
            <person name="Piednoel M."/>
            <person name="Gundlach H."/>
            <person name="Van Bel M."/>
            <person name="Meyberg R."/>
            <person name="Vives C."/>
            <person name="Morata J."/>
            <person name="Symeonidi A."/>
            <person name="Hiss M."/>
            <person name="Muchero W."/>
            <person name="Kamisugi Y."/>
            <person name="Saleh O."/>
            <person name="Blanc G."/>
            <person name="Decker E.L."/>
            <person name="van Gessel N."/>
            <person name="Grimwood J."/>
            <person name="Hayes R.D."/>
            <person name="Graham S.W."/>
            <person name="Gunter L.E."/>
            <person name="McDaniel S.F."/>
            <person name="Hoernstein S.N.W."/>
            <person name="Larsson A."/>
            <person name="Li F.W."/>
            <person name="Perroud P.F."/>
            <person name="Phillips J."/>
            <person name="Ranjan P."/>
            <person name="Rokshar D.S."/>
            <person name="Rothfels C.J."/>
            <person name="Schneider L."/>
            <person name="Shu S."/>
            <person name="Stevenson D.W."/>
            <person name="Thummler F."/>
            <person name="Tillich M."/>
            <person name="Villarreal Aguilar J.C."/>
            <person name="Widiez T."/>
            <person name="Wong G.K."/>
            <person name="Wymore A."/>
            <person name="Zhang Y."/>
            <person name="Zimmer A.D."/>
            <person name="Quatrano R.S."/>
            <person name="Mayer K.F.X."/>
            <person name="Goodstein D."/>
            <person name="Casacuberta J.M."/>
            <person name="Vandepoele K."/>
            <person name="Reski R."/>
            <person name="Cuming A.C."/>
            <person name="Tuskan G.A."/>
            <person name="Maumus F."/>
            <person name="Salse J."/>
            <person name="Schmutz J."/>
            <person name="Rensing S.A."/>
        </authorList>
    </citation>
    <scope>NUCLEOTIDE SEQUENCE [LARGE SCALE GENOMIC DNA]</scope>
    <source>
        <strain evidence="1 2">cv. Gransden 2004</strain>
    </source>
</reference>
<accession>A0A7I4FVK4</accession>
<dbReference type="SUPFAM" id="SSF53335">
    <property type="entry name" value="S-adenosyl-L-methionine-dependent methyltransferases"/>
    <property type="match status" value="1"/>
</dbReference>
<reference evidence="1 2" key="1">
    <citation type="journal article" date="2008" name="Science">
        <title>The Physcomitrella genome reveals evolutionary insights into the conquest of land by plants.</title>
        <authorList>
            <person name="Rensing S."/>
            <person name="Lang D."/>
            <person name="Zimmer A."/>
            <person name="Terry A."/>
            <person name="Salamov A."/>
            <person name="Shapiro H."/>
            <person name="Nishiyama T."/>
            <person name="Perroud P.-F."/>
            <person name="Lindquist E."/>
            <person name="Kamisugi Y."/>
            <person name="Tanahashi T."/>
            <person name="Sakakibara K."/>
            <person name="Fujita T."/>
            <person name="Oishi K."/>
            <person name="Shin-I T."/>
            <person name="Kuroki Y."/>
            <person name="Toyoda A."/>
            <person name="Suzuki Y."/>
            <person name="Hashimoto A."/>
            <person name="Yamaguchi K."/>
            <person name="Sugano A."/>
            <person name="Kohara Y."/>
            <person name="Fujiyama A."/>
            <person name="Anterola A."/>
            <person name="Aoki S."/>
            <person name="Ashton N."/>
            <person name="Barbazuk W.B."/>
            <person name="Barker E."/>
            <person name="Bennetzen J."/>
            <person name="Bezanilla M."/>
            <person name="Blankenship R."/>
            <person name="Cho S.H."/>
            <person name="Dutcher S."/>
            <person name="Estelle M."/>
            <person name="Fawcett J.A."/>
            <person name="Gundlach H."/>
            <person name="Hanada K."/>
            <person name="Heyl A."/>
            <person name="Hicks K.A."/>
            <person name="Hugh J."/>
            <person name="Lohr M."/>
            <person name="Mayer K."/>
            <person name="Melkozernov A."/>
            <person name="Murata T."/>
            <person name="Nelson D."/>
            <person name="Pils B."/>
            <person name="Prigge M."/>
            <person name="Reiss B."/>
            <person name="Renner T."/>
            <person name="Rombauts S."/>
            <person name="Rushton P."/>
            <person name="Sanderfoot A."/>
            <person name="Schween G."/>
            <person name="Shiu S.-H."/>
            <person name="Stueber K."/>
            <person name="Theodoulou F.L."/>
            <person name="Tu H."/>
            <person name="Van de Peer Y."/>
            <person name="Verrier P.J."/>
            <person name="Waters E."/>
            <person name="Wood A."/>
            <person name="Yang L."/>
            <person name="Cove D."/>
            <person name="Cuming A."/>
            <person name="Hasebe M."/>
            <person name="Lucas S."/>
            <person name="Mishler D.B."/>
            <person name="Reski R."/>
            <person name="Grigoriev I."/>
            <person name="Quatrano R.S."/>
            <person name="Boore J.L."/>
        </authorList>
    </citation>
    <scope>NUCLEOTIDE SEQUENCE [LARGE SCALE GENOMIC DNA]</scope>
    <source>
        <strain evidence="1 2">cv. Gransden 2004</strain>
    </source>
</reference>
<dbReference type="Proteomes" id="UP000006727">
    <property type="component" value="Chromosome 9"/>
</dbReference>
<sequence>MRSYHNEVKRDLLKKGAGHLLDVGSGFGGDITKWDHYKSVTCVDPSYSNIKELKKRLGTNKKKHHLLLLQALIIMDTRHKILTLTPMLLSRAPKKVYSSPAQESHKYFSQKVEEIDTSEVFTYTPEKVLSKEKIKFNLYSHPLRSQILISFLDRSVISSSYMCPIAIILLSTSANMSLVFKSTYTSSICSIARSFISADFMTNKVLIPCTLELEG</sequence>
<reference evidence="1" key="3">
    <citation type="submission" date="2020-12" db="UniProtKB">
        <authorList>
            <consortium name="EnsemblPlants"/>
        </authorList>
    </citation>
    <scope>IDENTIFICATION</scope>
</reference>
<name>A0A7I4FVK4_PHYPA</name>
<keyword evidence="2" id="KW-1185">Reference proteome</keyword>
<organism evidence="1 2">
    <name type="scientific">Physcomitrium patens</name>
    <name type="common">Spreading-leaved earth moss</name>
    <name type="synonym">Physcomitrella patens</name>
    <dbReference type="NCBI Taxonomy" id="3218"/>
    <lineage>
        <taxon>Eukaryota</taxon>
        <taxon>Viridiplantae</taxon>
        <taxon>Streptophyta</taxon>
        <taxon>Embryophyta</taxon>
        <taxon>Bryophyta</taxon>
        <taxon>Bryophytina</taxon>
        <taxon>Bryopsida</taxon>
        <taxon>Funariidae</taxon>
        <taxon>Funariales</taxon>
        <taxon>Funariaceae</taxon>
        <taxon>Physcomitrium</taxon>
    </lineage>
</organism>
<evidence type="ECO:0000313" key="1">
    <source>
        <dbReference type="EnsemblPlants" id="Pp3c9_12700V3.4"/>
    </source>
</evidence>
<evidence type="ECO:0000313" key="2">
    <source>
        <dbReference type="Proteomes" id="UP000006727"/>
    </source>
</evidence>
<dbReference type="Gene3D" id="3.40.50.150">
    <property type="entry name" value="Vaccinia Virus protein VP39"/>
    <property type="match status" value="1"/>
</dbReference>
<proteinExistence type="predicted"/>